<reference evidence="1 2" key="1">
    <citation type="submission" date="2018-11" db="EMBL/GenBank/DDBJ databases">
        <authorList>
            <consortium name="Pathogen Informatics"/>
        </authorList>
    </citation>
    <scope>NUCLEOTIDE SEQUENCE [LARGE SCALE GENOMIC DNA]</scope>
</reference>
<dbReference type="OrthoDB" id="5867267at2759"/>
<dbReference type="Proteomes" id="UP000271889">
    <property type="component" value="Unassembled WGS sequence"/>
</dbReference>
<name>A0A3P7N532_CYLGO</name>
<dbReference type="AlphaFoldDB" id="A0A3P7N532"/>
<keyword evidence="2" id="KW-1185">Reference proteome</keyword>
<accession>A0A3P7N532</accession>
<evidence type="ECO:0000313" key="2">
    <source>
        <dbReference type="Proteomes" id="UP000271889"/>
    </source>
</evidence>
<proteinExistence type="predicted"/>
<organism evidence="1 2">
    <name type="scientific">Cylicostephanus goldi</name>
    <name type="common">Nematode worm</name>
    <dbReference type="NCBI Taxonomy" id="71465"/>
    <lineage>
        <taxon>Eukaryota</taxon>
        <taxon>Metazoa</taxon>
        <taxon>Ecdysozoa</taxon>
        <taxon>Nematoda</taxon>
        <taxon>Chromadorea</taxon>
        <taxon>Rhabditida</taxon>
        <taxon>Rhabditina</taxon>
        <taxon>Rhabditomorpha</taxon>
        <taxon>Strongyloidea</taxon>
        <taxon>Strongylidae</taxon>
        <taxon>Cylicostephanus</taxon>
    </lineage>
</organism>
<evidence type="ECO:0000313" key="1">
    <source>
        <dbReference type="EMBL" id="VDN29767.1"/>
    </source>
</evidence>
<protein>
    <submittedName>
        <fullName evidence="1">Uncharacterized protein</fullName>
    </submittedName>
</protein>
<gene>
    <name evidence="1" type="ORF">CGOC_LOCUS11350</name>
</gene>
<sequence>MEDAMEVDADIENQHDRCLVRKRHKNGDLNGAVKVRKVSLNQAAGDSAPSRAYTEVAGRIAEVELENFMCHGHLKVDFETSENNCFYIGGPNGSESKLIIAVTNKARIRLVLTNSGLGSHPDYGDFVVVERVITPSASTYSLKSISGFGRNRRGELILS</sequence>
<dbReference type="EMBL" id="UYRV01115928">
    <property type="protein sequence ID" value="VDN29767.1"/>
    <property type="molecule type" value="Genomic_DNA"/>
</dbReference>